<dbReference type="SMART" id="SM00091">
    <property type="entry name" value="PAS"/>
    <property type="match status" value="1"/>
</dbReference>
<name>A0A2P6N390_9EUKA</name>
<dbReference type="InterPro" id="IPR035965">
    <property type="entry name" value="PAS-like_dom_sf"/>
</dbReference>
<dbReference type="PROSITE" id="PS50112">
    <property type="entry name" value="PAS"/>
    <property type="match status" value="1"/>
</dbReference>
<evidence type="ECO:0000259" key="1">
    <source>
        <dbReference type="PROSITE" id="PS50112"/>
    </source>
</evidence>
<feature type="domain" description="PAS" evidence="1">
    <location>
        <begin position="488"/>
        <end position="561"/>
    </location>
</feature>
<reference evidence="2 3" key="1">
    <citation type="journal article" date="2018" name="Genome Biol. Evol.">
        <title>Multiple Roots of Fruiting Body Formation in Amoebozoa.</title>
        <authorList>
            <person name="Hillmann F."/>
            <person name="Forbes G."/>
            <person name="Novohradska S."/>
            <person name="Ferling I."/>
            <person name="Riege K."/>
            <person name="Groth M."/>
            <person name="Westermann M."/>
            <person name="Marz M."/>
            <person name="Spaller T."/>
            <person name="Winckler T."/>
            <person name="Schaap P."/>
            <person name="Glockner G."/>
        </authorList>
    </citation>
    <scope>NUCLEOTIDE SEQUENCE [LARGE SCALE GENOMIC DNA]</scope>
    <source>
        <strain evidence="2 3">Jena</strain>
    </source>
</reference>
<dbReference type="SUPFAM" id="SSF55785">
    <property type="entry name" value="PYP-like sensor domain (PAS domain)"/>
    <property type="match status" value="1"/>
</dbReference>
<evidence type="ECO:0000313" key="3">
    <source>
        <dbReference type="Proteomes" id="UP000241769"/>
    </source>
</evidence>
<dbReference type="NCBIfam" id="TIGR00229">
    <property type="entry name" value="sensory_box"/>
    <property type="match status" value="1"/>
</dbReference>
<dbReference type="Gene3D" id="3.30.450.20">
    <property type="entry name" value="PAS domain"/>
    <property type="match status" value="1"/>
</dbReference>
<protein>
    <submittedName>
        <fullName evidence="2">PAS domain S-box</fullName>
    </submittedName>
</protein>
<keyword evidence="3" id="KW-1185">Reference proteome</keyword>
<dbReference type="InParanoid" id="A0A2P6N390"/>
<dbReference type="InterPro" id="IPR000014">
    <property type="entry name" value="PAS"/>
</dbReference>
<evidence type="ECO:0000313" key="2">
    <source>
        <dbReference type="EMBL" id="PRP78420.1"/>
    </source>
</evidence>
<dbReference type="Proteomes" id="UP000241769">
    <property type="component" value="Unassembled WGS sequence"/>
</dbReference>
<dbReference type="Pfam" id="PF13426">
    <property type="entry name" value="PAS_9"/>
    <property type="match status" value="1"/>
</dbReference>
<gene>
    <name evidence="2" type="ORF">PROFUN_13724</name>
</gene>
<sequence length="752" mass="84931">MDEDLRYTQSVLQIEYELKRTRSLLAAVSLAIDNYSSTSICITDMDGNISFCGETAASLISTFTTTLGIHSASSLEGRNLLGLIAGDMNTELLNIQPGSKFTAEVQTKTLEGKDVSLRIEGQPDSNGWMMYKLSPGDDEFERYVDMYSEIMGSSNTPHLLWRMENTRTPDGNPAFSLVYHNDSARPLLDHTKNIKRGLCLHNMFTGQDLQTLTSSLTACIKERKTLDVPRVLLDGVLLSLRLRSLRMGLISVTMETIVDRKQEFSQKIQTTVGAVGGAPKFPLVEGHEQLPLLMANSAHLLPFAFGIWYQEQYDNGDAKFTFVWSNHISALYRREGYTPHVGMDYTDMFPAYKGRNEYFNAIRDSPVGTYFSYILTDQINSQYRPGVWKGYKYKIADRYLAIMGESISFETSKKDEDTIVNATQRQRLPQPVDGVWYYGDALASMSMALPQPLGKENLPGMSHLQFLGRNSGNAAPRSQLPPQASMMTANRWAEIYKKAPIGIILADPNTNTIIANDKFKQMLGYKDSDPYGRDGLVVPERTHPDDMDRTILLSQEIASGRMRDVHYVKRYIHKEGHSVHVFVMSTTIQDESDRINFVSSYVLTLDEIRLGVEDLQTLLREEEIWQPFSSFCTDKVCLLNRAGIVRNANIAFLSKMRMNKRDLMRDVKLESLIANVGLDDYVRSRNALLAGAADKMDVICAIIDGANEVMWTTISMRAIRDMNLNLTHTIIFLLDAAGPNNFNFEWMRRMNS</sequence>
<dbReference type="CDD" id="cd00130">
    <property type="entry name" value="PAS"/>
    <property type="match status" value="1"/>
</dbReference>
<dbReference type="EMBL" id="MDYQ01000225">
    <property type="protein sequence ID" value="PRP78420.1"/>
    <property type="molecule type" value="Genomic_DNA"/>
</dbReference>
<dbReference type="AlphaFoldDB" id="A0A2P6N390"/>
<accession>A0A2P6N390</accession>
<organism evidence="2 3">
    <name type="scientific">Planoprotostelium fungivorum</name>
    <dbReference type="NCBI Taxonomy" id="1890364"/>
    <lineage>
        <taxon>Eukaryota</taxon>
        <taxon>Amoebozoa</taxon>
        <taxon>Evosea</taxon>
        <taxon>Variosea</taxon>
        <taxon>Cavosteliida</taxon>
        <taxon>Cavosteliaceae</taxon>
        <taxon>Planoprotostelium</taxon>
    </lineage>
</organism>
<proteinExistence type="predicted"/>
<comment type="caution">
    <text evidence="2">The sequence shown here is derived from an EMBL/GenBank/DDBJ whole genome shotgun (WGS) entry which is preliminary data.</text>
</comment>